<evidence type="ECO:0000313" key="1">
    <source>
        <dbReference type="EMBL" id="KAF0742452.1"/>
    </source>
</evidence>
<dbReference type="Proteomes" id="UP000481153">
    <property type="component" value="Unassembled WGS sequence"/>
</dbReference>
<gene>
    <name evidence="1" type="ORF">Ae201684_002551</name>
</gene>
<reference evidence="1 2" key="1">
    <citation type="submission" date="2019-07" db="EMBL/GenBank/DDBJ databases">
        <title>Genomics analysis of Aphanomyces spp. identifies a new class of oomycete effector associated with host adaptation.</title>
        <authorList>
            <person name="Gaulin E."/>
        </authorList>
    </citation>
    <scope>NUCLEOTIDE SEQUENCE [LARGE SCALE GENOMIC DNA]</scope>
    <source>
        <strain evidence="1 2">ATCC 201684</strain>
    </source>
</reference>
<dbReference type="VEuPathDB" id="FungiDB:AeMF1_009357"/>
<accession>A0A6G0XQ93</accession>
<evidence type="ECO:0000313" key="2">
    <source>
        <dbReference type="Proteomes" id="UP000481153"/>
    </source>
</evidence>
<name>A0A6G0XQ93_9STRA</name>
<protein>
    <submittedName>
        <fullName evidence="1">Uncharacterized protein</fullName>
    </submittedName>
</protein>
<sequence>MADFPASPPFNNVLLANDDQLNTPAVPAGGVDEAAIGREALRAFKASALRLVSMESISEAELGMATYRVAEAIAQFQGGELMMPLVAQALAAGLAPLQQEIQALHQGQIALLQRQEEMLEEIRAARTDYRILLVNSRIFARNQDAHVGTTTPFAPPAKFNPGFLIHMPHAAMVNIADVPADVALRLKEGLLCQDRTCFLLQFCHFHITAGVF</sequence>
<comment type="caution">
    <text evidence="1">The sequence shown here is derived from an EMBL/GenBank/DDBJ whole genome shotgun (WGS) entry which is preliminary data.</text>
</comment>
<keyword evidence="2" id="KW-1185">Reference proteome</keyword>
<dbReference type="EMBL" id="VJMJ01000027">
    <property type="protein sequence ID" value="KAF0742452.1"/>
    <property type="molecule type" value="Genomic_DNA"/>
</dbReference>
<proteinExistence type="predicted"/>
<dbReference type="AlphaFoldDB" id="A0A6G0XQ93"/>
<organism evidence="1 2">
    <name type="scientific">Aphanomyces euteiches</name>
    <dbReference type="NCBI Taxonomy" id="100861"/>
    <lineage>
        <taxon>Eukaryota</taxon>
        <taxon>Sar</taxon>
        <taxon>Stramenopiles</taxon>
        <taxon>Oomycota</taxon>
        <taxon>Saprolegniomycetes</taxon>
        <taxon>Saprolegniales</taxon>
        <taxon>Verrucalvaceae</taxon>
        <taxon>Aphanomyces</taxon>
    </lineage>
</organism>